<dbReference type="OrthoDB" id="9810187at2"/>
<evidence type="ECO:0000313" key="2">
    <source>
        <dbReference type="EMBL" id="SEI63308.1"/>
    </source>
</evidence>
<evidence type="ECO:0000259" key="1">
    <source>
        <dbReference type="Pfam" id="PF21941"/>
    </source>
</evidence>
<gene>
    <name evidence="2" type="ORF">SAMN05660918_1220</name>
</gene>
<protein>
    <recommendedName>
        <fullName evidence="1">SMEK domain-containing protein</fullName>
    </recommendedName>
</protein>
<dbReference type="Proteomes" id="UP000199702">
    <property type="component" value="Unassembled WGS sequence"/>
</dbReference>
<dbReference type="STRING" id="402734.SAMN05660918_1220"/>
<feature type="domain" description="SMEK" evidence="1">
    <location>
        <begin position="10"/>
        <end position="149"/>
    </location>
</feature>
<dbReference type="RefSeq" id="WP_091309714.1">
    <property type="nucleotide sequence ID" value="NZ_CBCSJU010000002.1"/>
</dbReference>
<dbReference type="InterPro" id="IPR047740">
    <property type="entry name" value="SMEK_dom"/>
</dbReference>
<organism evidence="2 3">
    <name type="scientific">Flavobacterium terrigena</name>
    <dbReference type="NCBI Taxonomy" id="402734"/>
    <lineage>
        <taxon>Bacteria</taxon>
        <taxon>Pseudomonadati</taxon>
        <taxon>Bacteroidota</taxon>
        <taxon>Flavobacteriia</taxon>
        <taxon>Flavobacteriales</taxon>
        <taxon>Flavobacteriaceae</taxon>
        <taxon>Flavobacterium</taxon>
    </lineage>
</organism>
<proteinExistence type="predicted"/>
<sequence length="1115" mass="130197">MNSRALNDRLSTNLSILKNKIEIENASNNLSLNLLLETTFLEILNLIFGYNCSNTNKRKTNFPGIDGIDDENKLMIQVTSTTSLEKIESTIKKIIEKSYYESYDRLIFVFLKDKGTIKKESKERLQKLINNKFILDFENGFIGISDVYRLLTNENNYHKINEVNELLESVFLDVNFNDNSDLIGISFDEEEIVNASYLSQIIINLGHKVVVDSNELHQKLIEMNSEFISSIVIFNPSIVRDNFKKFILIASNSHIEFTIDSSDPKSKIFSYFDEKGLRPLLLLFDEFINSIANKNYKTPRLVTSTNLNKIEHLIKEYLKPVSVLKYNFELIKKVLQSLFPAHSFRAITNEDEKYFCICNLSYKNSVINFLIFSHEYKRSEVLKQFDEKYLKGYSSNLTILVPKDYNQPTNLRLKYIKDKFKNRNEVHFLDEFLYEESLKNIRQDSFFTNEVFISPYFKIDNDFEKLEDIFEWLKNDETSVAFIIGPGGDGKTTVCQKIHDVIINDFDNNIVIFLDAQSYIEQIKQRDRVDNWRFDLQTVFEISNTEVGNLDINTFKSNFAFGNITVIIDGIDEIISTLPNFSLADFLADFTTLEETIGKGKLIINCRDIYINELLLADSEFQKKHKIFNLLKFNRDLVRKYFKKYFNNDVKKLNDSIKLLDYFYEDINGEEFIYSPFLLEIISNIVENNFDYDEIEVCFDSNILVKKNSNDYLIYKICKREIAKKENHGFTIDVDDYVRLLGLIAVEKNGIFNDDDFCYLLKKLNIDLSSERVKNSLRDNPFFYLKDKNYHFRFDFYKLFFKNNVLYSKLISNNSFDLTDTFITVISKELKYNSLLFEGLKNKIKDSEHSFEILLLKFKDLIIEIKTYNDKKPNQGYEYIKQKAISNIIIFLNEIKSKDYSATDIILKLFSDEEFNRESIISINNLYLIEIPSSLKIEIDFRNMYLTNSVIEGFSGFLNCSFNEDTFFDNTCKISNIQHSDFDIKKCSASKDNFDDYITLSDNSLYAALKLAQSGGDDVLGFLRKYFRTFLKGGRLVDNISISNLPKNILHSVDINELNTILLNHSILTSFDKSNVSIDPTKKTKVLKFINQNLTFLELNRVIKQIQKSELHGKA</sequence>
<dbReference type="NCBIfam" id="NF033859">
    <property type="entry name" value="SMEK_N"/>
    <property type="match status" value="1"/>
</dbReference>
<name>A0A1H6S588_9FLAO</name>
<reference evidence="3" key="1">
    <citation type="submission" date="2016-10" db="EMBL/GenBank/DDBJ databases">
        <authorList>
            <person name="Varghese N."/>
            <person name="Submissions S."/>
        </authorList>
    </citation>
    <scope>NUCLEOTIDE SEQUENCE [LARGE SCALE GENOMIC DNA]</scope>
    <source>
        <strain evidence="3">DSM 17934</strain>
    </source>
</reference>
<dbReference type="Gene3D" id="3.40.50.300">
    <property type="entry name" value="P-loop containing nucleotide triphosphate hydrolases"/>
    <property type="match status" value="1"/>
</dbReference>
<keyword evidence="3" id="KW-1185">Reference proteome</keyword>
<dbReference type="AlphaFoldDB" id="A0A1H6S588"/>
<dbReference type="InterPro" id="IPR027417">
    <property type="entry name" value="P-loop_NTPase"/>
</dbReference>
<accession>A0A1H6S588</accession>
<dbReference type="Pfam" id="PF21941">
    <property type="entry name" value="SMEK_N"/>
    <property type="match status" value="1"/>
</dbReference>
<dbReference type="EMBL" id="FNYA01000002">
    <property type="protein sequence ID" value="SEI63308.1"/>
    <property type="molecule type" value="Genomic_DNA"/>
</dbReference>
<evidence type="ECO:0000313" key="3">
    <source>
        <dbReference type="Proteomes" id="UP000199702"/>
    </source>
</evidence>
<dbReference type="SUPFAM" id="SSF52540">
    <property type="entry name" value="P-loop containing nucleoside triphosphate hydrolases"/>
    <property type="match status" value="1"/>
</dbReference>